<evidence type="ECO:0000256" key="2">
    <source>
        <dbReference type="ARBA" id="ARBA00009256"/>
    </source>
</evidence>
<reference evidence="9 10" key="1">
    <citation type="submission" date="2018-01" db="EMBL/GenBank/DDBJ databases">
        <title>Draft genome sequence of Sphaerisporangium sp. 7K107.</title>
        <authorList>
            <person name="Sahin N."/>
            <person name="Saygin H."/>
            <person name="Ay H."/>
        </authorList>
    </citation>
    <scope>NUCLEOTIDE SEQUENCE [LARGE SCALE GENOMIC DNA]</scope>
    <source>
        <strain evidence="9 10">7K107</strain>
    </source>
</reference>
<dbReference type="RefSeq" id="WP_111165011.1">
    <property type="nucleotide sequence ID" value="NZ_POUA01000001.1"/>
</dbReference>
<name>A0A2W2I2G2_9ACTN</name>
<dbReference type="GO" id="GO:0004592">
    <property type="term" value="F:pantoate-beta-alanine ligase activity"/>
    <property type="evidence" value="ECO:0007669"/>
    <property type="project" value="UniProtKB-UniRule"/>
</dbReference>
<comment type="subcellular location">
    <subcellularLocation>
        <location evidence="8">Cytoplasm</location>
    </subcellularLocation>
</comment>
<dbReference type="Gene3D" id="3.40.50.620">
    <property type="entry name" value="HUPs"/>
    <property type="match status" value="1"/>
</dbReference>
<dbReference type="GO" id="GO:0015940">
    <property type="term" value="P:pantothenate biosynthetic process"/>
    <property type="evidence" value="ECO:0007669"/>
    <property type="project" value="UniProtKB-UniRule"/>
</dbReference>
<dbReference type="NCBIfam" id="TIGR00125">
    <property type="entry name" value="cyt_tran_rel"/>
    <property type="match status" value="1"/>
</dbReference>
<keyword evidence="6 8" id="KW-0067">ATP-binding</keyword>
<comment type="function">
    <text evidence="8">Catalyzes the condensation of pantoate with beta-alanine in an ATP-dependent reaction via a pantoyl-adenylate intermediate.</text>
</comment>
<dbReference type="GO" id="GO:0005524">
    <property type="term" value="F:ATP binding"/>
    <property type="evidence" value="ECO:0007669"/>
    <property type="project" value="UniProtKB-KW"/>
</dbReference>
<keyword evidence="4 8" id="KW-0566">Pantothenate biosynthesis</keyword>
<evidence type="ECO:0000256" key="3">
    <source>
        <dbReference type="ARBA" id="ARBA00022598"/>
    </source>
</evidence>
<keyword evidence="8" id="KW-0963">Cytoplasm</keyword>
<dbReference type="HAMAP" id="MF_00158">
    <property type="entry name" value="PanC"/>
    <property type="match status" value="1"/>
</dbReference>
<dbReference type="NCBIfam" id="TIGR00018">
    <property type="entry name" value="panC"/>
    <property type="match status" value="1"/>
</dbReference>
<dbReference type="PANTHER" id="PTHR21299:SF1">
    <property type="entry name" value="PANTOATE--BETA-ALANINE LIGASE"/>
    <property type="match status" value="1"/>
</dbReference>
<dbReference type="EC" id="6.3.2.1" evidence="8"/>
<dbReference type="InterPro" id="IPR004821">
    <property type="entry name" value="Cyt_trans-like"/>
</dbReference>
<feature type="binding site" evidence="8">
    <location>
        <position position="61"/>
    </location>
    <ligand>
        <name>beta-alanine</name>
        <dbReference type="ChEBI" id="CHEBI:57966"/>
    </ligand>
</feature>
<dbReference type="CDD" id="cd00560">
    <property type="entry name" value="PanC"/>
    <property type="match status" value="1"/>
</dbReference>
<evidence type="ECO:0000313" key="10">
    <source>
        <dbReference type="Proteomes" id="UP000248544"/>
    </source>
</evidence>
<feature type="binding site" evidence="8">
    <location>
        <position position="61"/>
    </location>
    <ligand>
        <name>(R)-pantoate</name>
        <dbReference type="ChEBI" id="CHEBI:15980"/>
    </ligand>
</feature>
<dbReference type="Pfam" id="PF02569">
    <property type="entry name" value="Pantoate_ligase"/>
    <property type="match status" value="1"/>
</dbReference>
<evidence type="ECO:0000256" key="7">
    <source>
        <dbReference type="ARBA" id="ARBA00048258"/>
    </source>
</evidence>
<comment type="miscellaneous">
    <text evidence="8">The reaction proceeds by a bi uni uni bi ping pong mechanism.</text>
</comment>
<dbReference type="PANTHER" id="PTHR21299">
    <property type="entry name" value="CYTIDYLATE KINASE/PANTOATE-BETA-ALANINE LIGASE"/>
    <property type="match status" value="1"/>
</dbReference>
<keyword evidence="3 8" id="KW-0436">Ligase</keyword>
<dbReference type="GO" id="GO:0005829">
    <property type="term" value="C:cytosol"/>
    <property type="evidence" value="ECO:0007669"/>
    <property type="project" value="TreeGrafter"/>
</dbReference>
<keyword evidence="5 8" id="KW-0547">Nucleotide-binding</keyword>
<comment type="caution">
    <text evidence="9">The sequence shown here is derived from an EMBL/GenBank/DDBJ whole genome shotgun (WGS) entry which is preliminary data.</text>
</comment>
<dbReference type="InterPro" id="IPR014729">
    <property type="entry name" value="Rossmann-like_a/b/a_fold"/>
</dbReference>
<feature type="binding site" evidence="8">
    <location>
        <position position="153"/>
    </location>
    <ligand>
        <name>(R)-pantoate</name>
        <dbReference type="ChEBI" id="CHEBI:15980"/>
    </ligand>
</feature>
<feature type="binding site" evidence="8">
    <location>
        <begin position="30"/>
        <end position="37"/>
    </location>
    <ligand>
        <name>ATP</name>
        <dbReference type="ChEBI" id="CHEBI:30616"/>
    </ligand>
</feature>
<feature type="binding site" evidence="8">
    <location>
        <begin position="184"/>
        <end position="187"/>
    </location>
    <ligand>
        <name>ATP</name>
        <dbReference type="ChEBI" id="CHEBI:30616"/>
    </ligand>
</feature>
<evidence type="ECO:0000313" key="9">
    <source>
        <dbReference type="EMBL" id="PZG57140.1"/>
    </source>
</evidence>
<dbReference type="InterPro" id="IPR003721">
    <property type="entry name" value="Pantoate_ligase"/>
</dbReference>
<evidence type="ECO:0000256" key="5">
    <source>
        <dbReference type="ARBA" id="ARBA00022741"/>
    </source>
</evidence>
<comment type="similarity">
    <text evidence="2 8">Belongs to the pantothenate synthetase family.</text>
</comment>
<evidence type="ECO:0000256" key="8">
    <source>
        <dbReference type="HAMAP-Rule" id="MF_00158"/>
    </source>
</evidence>
<comment type="pathway">
    <text evidence="1 8">Cofactor biosynthesis; (R)-pantothenate biosynthesis; (R)-pantothenate from (R)-pantoate and beta-alanine: step 1/1.</text>
</comment>
<dbReference type="Proteomes" id="UP000248544">
    <property type="component" value="Unassembled WGS sequence"/>
</dbReference>
<dbReference type="InterPro" id="IPR042176">
    <property type="entry name" value="Pantoate_ligase_C"/>
</dbReference>
<gene>
    <name evidence="8" type="primary">panC</name>
    <name evidence="9" type="ORF">C1I98_00280</name>
</gene>
<protein>
    <recommendedName>
        <fullName evidence="8">Pantothenate synthetase</fullName>
        <shortName evidence="8">PS</shortName>
        <ecNumber evidence="8">6.3.2.1</ecNumber>
    </recommendedName>
    <alternativeName>
        <fullName evidence="8">Pantoate--beta-alanine ligase</fullName>
    </alternativeName>
    <alternativeName>
        <fullName evidence="8">Pantoate-activating enzyme</fullName>
    </alternativeName>
</protein>
<evidence type="ECO:0000256" key="1">
    <source>
        <dbReference type="ARBA" id="ARBA00004990"/>
    </source>
</evidence>
<accession>A0A2W2I2G2</accession>
<sequence>MDVIVARDRAELDIARGELGGGRLALVPTMGALHEGHRSLIRLARQYAEHVVVSIFVNPLQFSPDEDFSRYPRTFQADLDACAAEGVNVVFAPSPEAMYRPHRQVSVSAGPMGTIVEGTFRPGHFDGVLTVVNKLFNLVRPDVAVFGRKDAQQLAIIRRMVLDLDLPIAIVGGETVREPDGLALSSRNRYLSEADRRTALALSRALRAGAAQRGPAEIRRAAGEVLDAAAHAEPPLKLDYLTLVDPLTFTEVPGDHQGEAVLAVAARVGTTRLIDNITLTAS</sequence>
<comment type="catalytic activity">
    <reaction evidence="7 8">
        <text>(R)-pantoate + beta-alanine + ATP = (R)-pantothenate + AMP + diphosphate + H(+)</text>
        <dbReference type="Rhea" id="RHEA:10912"/>
        <dbReference type="ChEBI" id="CHEBI:15378"/>
        <dbReference type="ChEBI" id="CHEBI:15980"/>
        <dbReference type="ChEBI" id="CHEBI:29032"/>
        <dbReference type="ChEBI" id="CHEBI:30616"/>
        <dbReference type="ChEBI" id="CHEBI:33019"/>
        <dbReference type="ChEBI" id="CHEBI:57966"/>
        <dbReference type="ChEBI" id="CHEBI:456215"/>
        <dbReference type="EC" id="6.3.2.1"/>
    </reaction>
</comment>
<comment type="subunit">
    <text evidence="8">Homodimer.</text>
</comment>
<dbReference type="UniPathway" id="UPA00028">
    <property type="reaction ID" value="UER00005"/>
</dbReference>
<organism evidence="9 10">
    <name type="scientific">Spongiactinospora gelatinilytica</name>
    <dbReference type="NCBI Taxonomy" id="2666298"/>
    <lineage>
        <taxon>Bacteria</taxon>
        <taxon>Bacillati</taxon>
        <taxon>Actinomycetota</taxon>
        <taxon>Actinomycetes</taxon>
        <taxon>Streptosporangiales</taxon>
        <taxon>Streptosporangiaceae</taxon>
        <taxon>Spongiactinospora</taxon>
    </lineage>
</organism>
<feature type="active site" description="Proton donor" evidence="8">
    <location>
        <position position="37"/>
    </location>
</feature>
<dbReference type="Gene3D" id="3.30.1300.10">
    <property type="entry name" value="Pantoate-beta-alanine ligase, C-terminal domain"/>
    <property type="match status" value="1"/>
</dbReference>
<dbReference type="EMBL" id="POUA01000001">
    <property type="protein sequence ID" value="PZG57140.1"/>
    <property type="molecule type" value="Genomic_DNA"/>
</dbReference>
<proteinExistence type="inferred from homology"/>
<dbReference type="AlphaFoldDB" id="A0A2W2I2G2"/>
<feature type="binding site" evidence="8">
    <location>
        <begin position="147"/>
        <end position="150"/>
    </location>
    <ligand>
        <name>ATP</name>
        <dbReference type="ChEBI" id="CHEBI:30616"/>
    </ligand>
</feature>
<dbReference type="SUPFAM" id="SSF52374">
    <property type="entry name" value="Nucleotidylyl transferase"/>
    <property type="match status" value="1"/>
</dbReference>
<evidence type="ECO:0000256" key="4">
    <source>
        <dbReference type="ARBA" id="ARBA00022655"/>
    </source>
</evidence>
<evidence type="ECO:0000256" key="6">
    <source>
        <dbReference type="ARBA" id="ARBA00022840"/>
    </source>
</evidence>
<feature type="binding site" evidence="8">
    <location>
        <position position="176"/>
    </location>
    <ligand>
        <name>ATP</name>
        <dbReference type="ChEBI" id="CHEBI:30616"/>
    </ligand>
</feature>
<keyword evidence="10" id="KW-1185">Reference proteome</keyword>